<comment type="caution">
    <text evidence="1">The sequence shown here is derived from an EMBL/GenBank/DDBJ whole genome shotgun (WGS) entry which is preliminary data.</text>
</comment>
<dbReference type="AlphaFoldDB" id="A3V927"/>
<evidence type="ECO:0000313" key="1">
    <source>
        <dbReference type="EMBL" id="EAQ05390.1"/>
    </source>
</evidence>
<proteinExistence type="predicted"/>
<protein>
    <submittedName>
        <fullName evidence="1">Uncharacterized protein</fullName>
    </submittedName>
</protein>
<sequence length="62" mass="6250">MAGRVTCVLLDGVFQGAGIATSRGIDAKQADVSVYDPESCAKLQAGTASALTASHAPSKEQV</sequence>
<accession>A3V927</accession>
<reference evidence="1 2" key="1">
    <citation type="submission" date="2006-01" db="EMBL/GenBank/DDBJ databases">
        <authorList>
            <person name="Hagstrom A."/>
            <person name="Ferriera S."/>
            <person name="Johnson J."/>
            <person name="Kravitz S."/>
            <person name="Halpern A."/>
            <person name="Remington K."/>
            <person name="Beeson K."/>
            <person name="Tran B."/>
            <person name="Rogers Y.-H."/>
            <person name="Friedman R."/>
            <person name="Venter J.C."/>
        </authorList>
    </citation>
    <scope>NUCLEOTIDE SEQUENCE [LARGE SCALE GENOMIC DNA]</scope>
    <source>
        <strain evidence="1 2">SKA53</strain>
    </source>
</reference>
<gene>
    <name evidence="1" type="ORF">SKA53_00400</name>
</gene>
<name>A3V927_9RHOB</name>
<dbReference type="STRING" id="314232.SKA53_00400"/>
<keyword evidence="2" id="KW-1185">Reference proteome</keyword>
<organism evidence="1 2">
    <name type="scientific">Yoonia vestfoldensis SKA53</name>
    <dbReference type="NCBI Taxonomy" id="314232"/>
    <lineage>
        <taxon>Bacteria</taxon>
        <taxon>Pseudomonadati</taxon>
        <taxon>Pseudomonadota</taxon>
        <taxon>Alphaproteobacteria</taxon>
        <taxon>Rhodobacterales</taxon>
        <taxon>Paracoccaceae</taxon>
        <taxon>Yoonia</taxon>
    </lineage>
</organism>
<dbReference type="HOGENOM" id="CLU_2898859_0_0_5"/>
<dbReference type="Proteomes" id="UP000004507">
    <property type="component" value="Unassembled WGS sequence"/>
</dbReference>
<dbReference type="EMBL" id="AAMS01000010">
    <property type="protein sequence ID" value="EAQ05390.1"/>
    <property type="molecule type" value="Genomic_DNA"/>
</dbReference>
<evidence type="ECO:0000313" key="2">
    <source>
        <dbReference type="Proteomes" id="UP000004507"/>
    </source>
</evidence>